<keyword evidence="2" id="KW-1185">Reference proteome</keyword>
<name>A0A059KLL4_9BURK</name>
<dbReference type="eggNOG" id="COG4795">
    <property type="taxonomic scope" value="Bacteria"/>
</dbReference>
<proteinExistence type="predicted"/>
<evidence type="ECO:0000313" key="1">
    <source>
        <dbReference type="EMBL" id="KDB52372.1"/>
    </source>
</evidence>
<dbReference type="STRING" id="34103.SAMN05421778_11582"/>
<dbReference type="RefSeq" id="WP_037481265.1">
    <property type="nucleotide sequence ID" value="NZ_AZRA01000050.1"/>
</dbReference>
<dbReference type="EMBL" id="AZRA01000050">
    <property type="protein sequence ID" value="KDB52372.1"/>
    <property type="molecule type" value="Genomic_DNA"/>
</dbReference>
<dbReference type="Proteomes" id="UP000026714">
    <property type="component" value="Unassembled WGS sequence"/>
</dbReference>
<accession>A0A059KLL4</accession>
<comment type="caution">
    <text evidence="1">The sequence shown here is derived from an EMBL/GenBank/DDBJ whole genome shotgun (WGS) entry which is preliminary data.</text>
</comment>
<evidence type="ECO:0000313" key="2">
    <source>
        <dbReference type="Proteomes" id="UP000026714"/>
    </source>
</evidence>
<reference evidence="1 2" key="1">
    <citation type="journal article" date="2014" name="FEMS Microbiol. Ecol.">
        <title>Sphaerotilus natans encrusted with nanoball-shaped Fe(III) oxide minerals formed by nitrate-reducing mixotrophic Fe(II) oxidation.</title>
        <authorList>
            <person name="Park S."/>
            <person name="Kim D.H."/>
            <person name="Lee J.H."/>
            <person name="Hur H.G."/>
        </authorList>
    </citation>
    <scope>NUCLEOTIDE SEQUENCE [LARGE SCALE GENOMIC DNA]</scope>
    <source>
        <strain evidence="1 2">DSM 6575</strain>
    </source>
</reference>
<organism evidence="1 2">
    <name type="scientific">Sphaerotilus natans subsp. natans DSM 6575</name>
    <dbReference type="NCBI Taxonomy" id="1286631"/>
    <lineage>
        <taxon>Bacteria</taxon>
        <taxon>Pseudomonadati</taxon>
        <taxon>Pseudomonadota</taxon>
        <taxon>Betaproteobacteria</taxon>
        <taxon>Burkholderiales</taxon>
        <taxon>Sphaerotilaceae</taxon>
        <taxon>Sphaerotilus</taxon>
    </lineage>
</organism>
<dbReference type="AlphaFoldDB" id="A0A059KLL4"/>
<gene>
    <name evidence="1" type="ORF">X805_19870</name>
</gene>
<evidence type="ECO:0008006" key="3">
    <source>
        <dbReference type="Google" id="ProtNLM"/>
    </source>
</evidence>
<protein>
    <recommendedName>
        <fullName evidence="3">Prepilin-type N-terminal cleavage/methylation domain-containing protein</fullName>
    </recommendedName>
</protein>
<sequence>MRCRGVALVELMLACALAVALGGAALHLVVAQIDEQRRLQRSIRIEQELRAAADLIVRDLRRAGYRGDAATAVLRAADGQAVPPNPYAGLERGLEAGAIALGHAYSRDLSEDGQVANHERFGLQWLPAEGLLEWRLSGSALQPAARDHWQALVDPALLQVTALTIDLIEERHSLLALCGAASGACASQAGCPPERIRRMVRLRIEARDRQDARRSHQLESRVGLRNDEVRGACPA</sequence>